<dbReference type="PANTHER" id="PTHR43531">
    <property type="entry name" value="PROTEIN ICFG"/>
    <property type="match status" value="1"/>
</dbReference>
<dbReference type="SMART" id="SM00304">
    <property type="entry name" value="HAMP"/>
    <property type="match status" value="1"/>
</dbReference>
<evidence type="ECO:0000259" key="5">
    <source>
        <dbReference type="PROSITE" id="PS50111"/>
    </source>
</evidence>
<evidence type="ECO:0000259" key="6">
    <source>
        <dbReference type="PROSITE" id="PS50885"/>
    </source>
</evidence>
<dbReference type="InterPro" id="IPR004090">
    <property type="entry name" value="Chemotax_Me-accpt_rcpt"/>
</dbReference>
<dbReference type="InterPro" id="IPR051310">
    <property type="entry name" value="MCP_chemotaxis"/>
</dbReference>
<dbReference type="InterPro" id="IPR004089">
    <property type="entry name" value="MCPsignal_dom"/>
</dbReference>
<feature type="domain" description="HAMP" evidence="6">
    <location>
        <begin position="218"/>
        <end position="270"/>
    </location>
</feature>
<reference evidence="7" key="1">
    <citation type="submission" date="2023-07" db="EMBL/GenBank/DDBJ databases">
        <title>The genome sequence of Rhodocytophaga aerolata KACC 12507.</title>
        <authorList>
            <person name="Zhang X."/>
        </authorList>
    </citation>
    <scope>NUCLEOTIDE SEQUENCE</scope>
    <source>
        <strain evidence="7">KACC 12507</strain>
    </source>
</reference>
<dbReference type="SUPFAM" id="SSF58104">
    <property type="entry name" value="Methyl-accepting chemotaxis protein (MCP) signaling domain"/>
    <property type="match status" value="1"/>
</dbReference>
<evidence type="ECO:0000256" key="2">
    <source>
        <dbReference type="ARBA" id="ARBA00029447"/>
    </source>
</evidence>
<dbReference type="Proteomes" id="UP001168528">
    <property type="component" value="Unassembled WGS sequence"/>
</dbReference>
<evidence type="ECO:0000313" key="8">
    <source>
        <dbReference type="Proteomes" id="UP001168528"/>
    </source>
</evidence>
<sequence length="521" mass="57299">MEILYKFQIWKRLYFVFGLIILLSVVNLWYNLKSLDSSKLSVVEINASLLSIDYLIEADRDAYQASIAISQCLQKEVYENPDLFNKLVNDIDVNMKQVEERYTKFSEISYIEEKEMYARINEEFWKNYKNLASVSQNITRSLKSGDYQKASHLYFTEYQSIFEPMRESLNKFTDLHLKDSADSFDENMAISENIRNNSVSIFSAIVVVFLLSGLILTRSIANPLSQSVEITKNISTGDLTKQIEVLGKDETSSVLAGLKLMIEKIAQIVSGIKTSAENFLASSNQLSSSAQQISSGVNEQASAAEEISASIQQIAASINDNSMHAQHTEKIAKEVSENIKVANESVTQTIEAMKTILEKVSVINEIAGKTNLLAVNAAIEAAHAGQAGKGFAVVANEVKKLAEHSQKAAKDINSISFASVKTAEHSGKLLADIIPQIHTTAQLVQKISMASGEQNTSAEQINVAVQKLTKVIQENSALAEELASSSEELTGQAYGLIESVAIFKMNAEAKSPIKGKLTPLT</sequence>
<protein>
    <submittedName>
        <fullName evidence="7">HAMP domain-containing methyl-accepting chemotaxis protein</fullName>
    </submittedName>
</protein>
<dbReference type="SMART" id="SM00283">
    <property type="entry name" value="MA"/>
    <property type="match status" value="1"/>
</dbReference>
<keyword evidence="3" id="KW-0807">Transducer</keyword>
<gene>
    <name evidence="7" type="ORF">Q0590_17665</name>
</gene>
<dbReference type="InterPro" id="IPR003660">
    <property type="entry name" value="HAMP_dom"/>
</dbReference>
<comment type="caution">
    <text evidence="7">The sequence shown here is derived from an EMBL/GenBank/DDBJ whole genome shotgun (WGS) entry which is preliminary data.</text>
</comment>
<feature type="domain" description="Methyl-accepting transducer" evidence="5">
    <location>
        <begin position="268"/>
        <end position="490"/>
    </location>
</feature>
<dbReference type="Pfam" id="PF00672">
    <property type="entry name" value="HAMP"/>
    <property type="match status" value="1"/>
</dbReference>
<dbReference type="EMBL" id="JAUKPO010000010">
    <property type="protein sequence ID" value="MDO1448106.1"/>
    <property type="molecule type" value="Genomic_DNA"/>
</dbReference>
<dbReference type="PROSITE" id="PS50111">
    <property type="entry name" value="CHEMOTAXIS_TRANSDUC_2"/>
    <property type="match status" value="1"/>
</dbReference>
<evidence type="ECO:0000313" key="7">
    <source>
        <dbReference type="EMBL" id="MDO1448106.1"/>
    </source>
</evidence>
<evidence type="ECO:0000256" key="3">
    <source>
        <dbReference type="PROSITE-ProRule" id="PRU00284"/>
    </source>
</evidence>
<dbReference type="Pfam" id="PF12729">
    <property type="entry name" value="4HB_MCP_1"/>
    <property type="match status" value="1"/>
</dbReference>
<keyword evidence="4" id="KW-0472">Membrane</keyword>
<dbReference type="Pfam" id="PF00015">
    <property type="entry name" value="MCPsignal"/>
    <property type="match status" value="1"/>
</dbReference>
<evidence type="ECO:0000256" key="1">
    <source>
        <dbReference type="ARBA" id="ARBA00022500"/>
    </source>
</evidence>
<keyword evidence="8" id="KW-1185">Reference proteome</keyword>
<keyword evidence="4" id="KW-1133">Transmembrane helix</keyword>
<dbReference type="RefSeq" id="WP_302038910.1">
    <property type="nucleotide sequence ID" value="NZ_JAUKPO010000010.1"/>
</dbReference>
<dbReference type="Gene3D" id="1.10.287.950">
    <property type="entry name" value="Methyl-accepting chemotaxis protein"/>
    <property type="match status" value="1"/>
</dbReference>
<evidence type="ECO:0000256" key="4">
    <source>
        <dbReference type="SAM" id="Phobius"/>
    </source>
</evidence>
<proteinExistence type="inferred from homology"/>
<keyword evidence="4" id="KW-0812">Transmembrane</keyword>
<keyword evidence="1" id="KW-0145">Chemotaxis</keyword>
<feature type="transmembrane region" description="Helical" evidence="4">
    <location>
        <begin position="12"/>
        <end position="30"/>
    </location>
</feature>
<accession>A0ABT8R8S9</accession>
<organism evidence="7 8">
    <name type="scientific">Rhodocytophaga aerolata</name>
    <dbReference type="NCBI Taxonomy" id="455078"/>
    <lineage>
        <taxon>Bacteria</taxon>
        <taxon>Pseudomonadati</taxon>
        <taxon>Bacteroidota</taxon>
        <taxon>Cytophagia</taxon>
        <taxon>Cytophagales</taxon>
        <taxon>Rhodocytophagaceae</taxon>
        <taxon>Rhodocytophaga</taxon>
    </lineage>
</organism>
<comment type="similarity">
    <text evidence="2">Belongs to the methyl-accepting chemotaxis (MCP) protein family.</text>
</comment>
<dbReference type="PRINTS" id="PR00260">
    <property type="entry name" value="CHEMTRNSDUCR"/>
</dbReference>
<dbReference type="PANTHER" id="PTHR43531:SF11">
    <property type="entry name" value="METHYL-ACCEPTING CHEMOTAXIS PROTEIN 3"/>
    <property type="match status" value="1"/>
</dbReference>
<dbReference type="InterPro" id="IPR024478">
    <property type="entry name" value="HlyB_4HB_MCP"/>
</dbReference>
<name>A0ABT8R8S9_9BACT</name>
<dbReference type="PROSITE" id="PS50885">
    <property type="entry name" value="HAMP"/>
    <property type="match status" value="1"/>
</dbReference>